<dbReference type="PROSITE" id="PS50850">
    <property type="entry name" value="MFS"/>
    <property type="match status" value="1"/>
</dbReference>
<dbReference type="GO" id="GO:0022857">
    <property type="term" value="F:transmembrane transporter activity"/>
    <property type="evidence" value="ECO:0007669"/>
    <property type="project" value="InterPro"/>
</dbReference>
<feature type="compositionally biased region" description="Basic and acidic residues" evidence="5">
    <location>
        <begin position="31"/>
        <end position="40"/>
    </location>
</feature>
<dbReference type="InterPro" id="IPR036259">
    <property type="entry name" value="MFS_trans_sf"/>
</dbReference>
<evidence type="ECO:0000256" key="2">
    <source>
        <dbReference type="ARBA" id="ARBA00022692"/>
    </source>
</evidence>
<dbReference type="Proteomes" id="UP000053095">
    <property type="component" value="Unassembled WGS sequence"/>
</dbReference>
<feature type="region of interest" description="Disordered" evidence="5">
    <location>
        <begin position="1"/>
        <end position="40"/>
    </location>
</feature>
<feature type="transmembrane region" description="Helical" evidence="6">
    <location>
        <begin position="429"/>
        <end position="451"/>
    </location>
</feature>
<feature type="transmembrane region" description="Helical" evidence="6">
    <location>
        <begin position="375"/>
        <end position="393"/>
    </location>
</feature>
<dbReference type="InterPro" id="IPR020846">
    <property type="entry name" value="MFS_dom"/>
</dbReference>
<protein>
    <submittedName>
        <fullName evidence="8">Adenylate cyclase</fullName>
    </submittedName>
</protein>
<evidence type="ECO:0000313" key="9">
    <source>
        <dbReference type="Proteomes" id="UP000053095"/>
    </source>
</evidence>
<dbReference type="Pfam" id="PF07690">
    <property type="entry name" value="MFS_1"/>
    <property type="match status" value="1"/>
</dbReference>
<gene>
    <name evidence="8" type="ORF">TCE0_042f14425</name>
</gene>
<dbReference type="PANTHER" id="PTHR23507:SF1">
    <property type="entry name" value="FI18259P1-RELATED"/>
    <property type="match status" value="1"/>
</dbReference>
<evidence type="ECO:0000256" key="6">
    <source>
        <dbReference type="SAM" id="Phobius"/>
    </source>
</evidence>
<feature type="transmembrane region" description="Helical" evidence="6">
    <location>
        <begin position="60"/>
        <end position="80"/>
    </location>
</feature>
<feature type="transmembrane region" description="Helical" evidence="6">
    <location>
        <begin position="333"/>
        <end position="355"/>
    </location>
</feature>
<comment type="subcellular location">
    <subcellularLocation>
        <location evidence="1">Membrane</location>
        <topology evidence="1">Multi-pass membrane protein</topology>
    </subcellularLocation>
</comment>
<evidence type="ECO:0000256" key="4">
    <source>
        <dbReference type="ARBA" id="ARBA00023136"/>
    </source>
</evidence>
<dbReference type="GO" id="GO:0016020">
    <property type="term" value="C:membrane"/>
    <property type="evidence" value="ECO:0007669"/>
    <property type="project" value="UniProtKB-SubCell"/>
</dbReference>
<comment type="caution">
    <text evidence="8">The sequence shown here is derived from an EMBL/GenBank/DDBJ whole genome shotgun (WGS) entry which is preliminary data.</text>
</comment>
<evidence type="ECO:0000256" key="1">
    <source>
        <dbReference type="ARBA" id="ARBA00004141"/>
    </source>
</evidence>
<evidence type="ECO:0000259" key="7">
    <source>
        <dbReference type="PROSITE" id="PS50850"/>
    </source>
</evidence>
<feature type="transmembrane region" description="Helical" evidence="6">
    <location>
        <begin position="496"/>
        <end position="521"/>
    </location>
</feature>
<feature type="transmembrane region" description="Helical" evidence="6">
    <location>
        <begin position="221"/>
        <end position="242"/>
    </location>
</feature>
<evidence type="ECO:0000256" key="3">
    <source>
        <dbReference type="ARBA" id="ARBA00022989"/>
    </source>
</evidence>
<feature type="transmembrane region" description="Helical" evidence="6">
    <location>
        <begin position="248"/>
        <end position="269"/>
    </location>
</feature>
<dbReference type="EMBL" id="DF933838">
    <property type="protein sequence ID" value="GAM41359.1"/>
    <property type="molecule type" value="Genomic_DNA"/>
</dbReference>
<keyword evidence="3 6" id="KW-1133">Transmembrane helix</keyword>
<accession>A0A6V8HHQ3</accession>
<feature type="transmembrane region" description="Helical" evidence="6">
    <location>
        <begin position="405"/>
        <end position="423"/>
    </location>
</feature>
<keyword evidence="2 6" id="KW-0812">Transmembrane</keyword>
<name>A0A6V8HHQ3_TALPI</name>
<evidence type="ECO:0000313" key="8">
    <source>
        <dbReference type="EMBL" id="GAM41359.1"/>
    </source>
</evidence>
<feature type="domain" description="Major facilitator superfamily (MFS) profile" evidence="7">
    <location>
        <begin position="67"/>
        <end position="524"/>
    </location>
</feature>
<proteinExistence type="predicted"/>
<dbReference type="PANTHER" id="PTHR23507">
    <property type="entry name" value="ZGC:174356"/>
    <property type="match status" value="1"/>
</dbReference>
<dbReference type="AlphaFoldDB" id="A0A6V8HHQ3"/>
<feature type="transmembrane region" description="Helical" evidence="6">
    <location>
        <begin position="183"/>
        <end position="209"/>
    </location>
</feature>
<dbReference type="InterPro" id="IPR011701">
    <property type="entry name" value="MFS"/>
</dbReference>
<reference evidence="9" key="1">
    <citation type="journal article" date="2015" name="Genome Announc.">
        <title>Draft genome sequence of Talaromyces cellulolyticus strain Y-94, a source of lignocellulosic biomass-degrading enzymes.</title>
        <authorList>
            <person name="Fujii T."/>
            <person name="Koike H."/>
            <person name="Sawayama S."/>
            <person name="Yano S."/>
            <person name="Inoue H."/>
        </authorList>
    </citation>
    <scope>NUCLEOTIDE SEQUENCE [LARGE SCALE GENOMIC DNA]</scope>
    <source>
        <strain evidence="9">Y-94</strain>
    </source>
</reference>
<feature type="transmembrane region" description="Helical" evidence="6">
    <location>
        <begin position="154"/>
        <end position="171"/>
    </location>
</feature>
<feature type="compositionally biased region" description="Acidic residues" evidence="5">
    <location>
        <begin position="8"/>
        <end position="17"/>
    </location>
</feature>
<keyword evidence="4 6" id="KW-0472">Membrane</keyword>
<dbReference type="Gene3D" id="1.20.1250.20">
    <property type="entry name" value="MFS general substrate transporter like domains"/>
    <property type="match status" value="1"/>
</dbReference>
<organism evidence="8 9">
    <name type="scientific">Talaromyces pinophilus</name>
    <name type="common">Penicillium pinophilum</name>
    <dbReference type="NCBI Taxonomy" id="128442"/>
    <lineage>
        <taxon>Eukaryota</taxon>
        <taxon>Fungi</taxon>
        <taxon>Dikarya</taxon>
        <taxon>Ascomycota</taxon>
        <taxon>Pezizomycotina</taxon>
        <taxon>Eurotiomycetes</taxon>
        <taxon>Eurotiomycetidae</taxon>
        <taxon>Eurotiales</taxon>
        <taxon>Trichocomaceae</taxon>
        <taxon>Talaromyces</taxon>
        <taxon>Talaromyces sect. Talaromyces</taxon>
    </lineage>
</organism>
<dbReference type="SUPFAM" id="SSF103473">
    <property type="entry name" value="MFS general substrate transporter"/>
    <property type="match status" value="1"/>
</dbReference>
<sequence length="531" mass="57848">MSQYPSETDPDAIDNADETTPLLATEPSTTRQEDNQQRQDDHIEEIVDSISKPTQQSARVLTLVCTLLMLIDIAGFLGMAPQMQIFEDIICQNYYAGQPNQIDTLPVNERCKIEPVQSELAIIQAYKDTFDQLPGIVLGVVYGLLADRVGRKPILLCGMLGLALSGLWVKVVCWFPEVIPLKMVYLSAPILIFGGGAQVASSMFFVMLADSYSEEERATSFFYFSAVVLTAEIVATPISGLTMTEDPWLPFLLSSGVEFLAVVVAILFAPETLPVMRPKSGGTPGSSTTDSDESTTPLKEMPFIRTVVAKLSDSLKLIIESTHFLSTNLNVSLLLLVFFVATLSRQAMALLLQYATKKYHWSYSKATILVSVRGAVNLAAVLVILPFLSRLLLKHLKLDAPSKDLWLSRGTAFLLTIGMLLMFSAPAPAILIIGLVAVALGSPLHLTARSLITSLVLPNQVGVLYTSLAVVQSVGILIAGPLLANTFRWGMKLGDTWLGLPFLAAAVMYLLSFLLIGVVNLSRRPLMHSIQ</sequence>
<keyword evidence="9" id="KW-1185">Reference proteome</keyword>
<evidence type="ECO:0000256" key="5">
    <source>
        <dbReference type="SAM" id="MobiDB-lite"/>
    </source>
</evidence>
<feature type="transmembrane region" description="Helical" evidence="6">
    <location>
        <begin position="463"/>
        <end position="484"/>
    </location>
</feature>